<dbReference type="PANTHER" id="PTHR36378">
    <property type="entry name" value="COTTON FIBER PROTEIN"/>
    <property type="match status" value="1"/>
</dbReference>
<evidence type="ECO:0000313" key="2">
    <source>
        <dbReference type="EMBL" id="CAA7388942.1"/>
    </source>
</evidence>
<feature type="compositionally biased region" description="Basic residues" evidence="1">
    <location>
        <begin position="72"/>
        <end position="86"/>
    </location>
</feature>
<feature type="compositionally biased region" description="Low complexity" evidence="1">
    <location>
        <begin position="104"/>
        <end position="115"/>
    </location>
</feature>
<name>A0A7I8K0F4_SPIIN</name>
<reference evidence="2" key="1">
    <citation type="submission" date="2020-02" db="EMBL/GenBank/DDBJ databases">
        <authorList>
            <person name="Scholz U."/>
            <person name="Mascher M."/>
            <person name="Fiebig A."/>
        </authorList>
    </citation>
    <scope>NUCLEOTIDE SEQUENCE</scope>
</reference>
<accession>A0A7I8K0F4</accession>
<sequence length="171" mass="18822">MEDEEAHRNDVTVTRRSLPPPASGSRHKRKASRTYPMGVALFMTRCSGKGQPPLEKTSGRSLWKSLLATVRPLHHHHSQPHEHRRPSSPPVPGDDFHDVLTTPSSSEASCSGSNSRYASAEDLPALNDGDEADGPHAIDVRAEEFIAKFYEQMRLQRLGSVGCKIMPESAC</sequence>
<dbReference type="AlphaFoldDB" id="A0A7I8K0F4"/>
<protein>
    <submittedName>
        <fullName evidence="2">Uncharacterized protein</fullName>
    </submittedName>
</protein>
<dbReference type="Pfam" id="PF05553">
    <property type="entry name" value="DUF761"/>
    <property type="match status" value="1"/>
</dbReference>
<dbReference type="Proteomes" id="UP000663760">
    <property type="component" value="Chromosome 1"/>
</dbReference>
<evidence type="ECO:0000313" key="3">
    <source>
        <dbReference type="Proteomes" id="UP000663760"/>
    </source>
</evidence>
<keyword evidence="3" id="KW-1185">Reference proteome</keyword>
<dbReference type="EMBL" id="LR746264">
    <property type="protein sequence ID" value="CAA7388942.1"/>
    <property type="molecule type" value="Genomic_DNA"/>
</dbReference>
<gene>
    <name evidence="2" type="ORF">SI8410_01001073</name>
</gene>
<feature type="compositionally biased region" description="Basic and acidic residues" evidence="1">
    <location>
        <begin position="1"/>
        <end position="10"/>
    </location>
</feature>
<evidence type="ECO:0000256" key="1">
    <source>
        <dbReference type="SAM" id="MobiDB-lite"/>
    </source>
</evidence>
<proteinExistence type="predicted"/>
<dbReference type="PANTHER" id="PTHR36378:SF1">
    <property type="entry name" value="COTTON FIBER PROTEIN"/>
    <property type="match status" value="1"/>
</dbReference>
<dbReference type="OrthoDB" id="1926607at2759"/>
<organism evidence="2 3">
    <name type="scientific">Spirodela intermedia</name>
    <name type="common">Intermediate duckweed</name>
    <dbReference type="NCBI Taxonomy" id="51605"/>
    <lineage>
        <taxon>Eukaryota</taxon>
        <taxon>Viridiplantae</taxon>
        <taxon>Streptophyta</taxon>
        <taxon>Embryophyta</taxon>
        <taxon>Tracheophyta</taxon>
        <taxon>Spermatophyta</taxon>
        <taxon>Magnoliopsida</taxon>
        <taxon>Liliopsida</taxon>
        <taxon>Araceae</taxon>
        <taxon>Lemnoideae</taxon>
        <taxon>Spirodela</taxon>
    </lineage>
</organism>
<dbReference type="InterPro" id="IPR008480">
    <property type="entry name" value="DUF761_pln"/>
</dbReference>
<feature type="region of interest" description="Disordered" evidence="1">
    <location>
        <begin position="1"/>
        <end position="36"/>
    </location>
</feature>
<feature type="region of interest" description="Disordered" evidence="1">
    <location>
        <begin position="72"/>
        <end position="117"/>
    </location>
</feature>